<evidence type="ECO:0000313" key="3">
    <source>
        <dbReference type="Proteomes" id="UP000331127"/>
    </source>
</evidence>
<gene>
    <name evidence="2" type="ORF">Amac_097240</name>
</gene>
<name>A0A5M3X637_9ACTN</name>
<dbReference type="AlphaFoldDB" id="A0A5M3X637"/>
<sequence>MSIQTRRIVACALGGAALCAIPGVILALELSVYVRQCWRMSGTVAIPVEAYEAGFSGCVSLPVLPFGLPLGLIGGALTGCAAAPLLTSRRSTPNRAAALLILIAAVLAVLAWWRFSQEAFEMETLLIAPLAIATLLAGALLASLAAGLLRGSARARWTTFVLFLWIGFITVPGFAMATQWGGGLDLLFIGALALISVSTLVLLLIPDNRMTAIVS</sequence>
<feature type="transmembrane region" description="Helical" evidence="1">
    <location>
        <begin position="98"/>
        <end position="115"/>
    </location>
</feature>
<feature type="transmembrane region" description="Helical" evidence="1">
    <location>
        <begin position="161"/>
        <end position="180"/>
    </location>
</feature>
<accession>A0A5M3X637</accession>
<reference evidence="2 3" key="1">
    <citation type="submission" date="2019-10" db="EMBL/GenBank/DDBJ databases">
        <title>Whole genome shotgun sequence of Acrocarpospora macrocephala NBRC 16266.</title>
        <authorList>
            <person name="Ichikawa N."/>
            <person name="Kimura A."/>
            <person name="Kitahashi Y."/>
            <person name="Komaki H."/>
            <person name="Oguchi A."/>
        </authorList>
    </citation>
    <scope>NUCLEOTIDE SEQUENCE [LARGE SCALE GENOMIC DNA]</scope>
    <source>
        <strain evidence="2 3">NBRC 16266</strain>
    </source>
</reference>
<evidence type="ECO:0000256" key="1">
    <source>
        <dbReference type="SAM" id="Phobius"/>
    </source>
</evidence>
<protein>
    <submittedName>
        <fullName evidence="2">Uncharacterized protein</fullName>
    </submittedName>
</protein>
<organism evidence="2 3">
    <name type="scientific">Acrocarpospora macrocephala</name>
    <dbReference type="NCBI Taxonomy" id="150177"/>
    <lineage>
        <taxon>Bacteria</taxon>
        <taxon>Bacillati</taxon>
        <taxon>Actinomycetota</taxon>
        <taxon>Actinomycetes</taxon>
        <taxon>Streptosporangiales</taxon>
        <taxon>Streptosporangiaceae</taxon>
        <taxon>Acrocarpospora</taxon>
    </lineage>
</organism>
<feature type="transmembrane region" description="Helical" evidence="1">
    <location>
        <begin position="66"/>
        <end position="86"/>
    </location>
</feature>
<comment type="caution">
    <text evidence="2">The sequence shown here is derived from an EMBL/GenBank/DDBJ whole genome shotgun (WGS) entry which is preliminary data.</text>
</comment>
<keyword evidence="1" id="KW-0812">Transmembrane</keyword>
<proteinExistence type="predicted"/>
<dbReference type="Proteomes" id="UP000331127">
    <property type="component" value="Unassembled WGS sequence"/>
</dbReference>
<evidence type="ECO:0000313" key="2">
    <source>
        <dbReference type="EMBL" id="GES16126.1"/>
    </source>
</evidence>
<feature type="transmembrane region" description="Helical" evidence="1">
    <location>
        <begin position="186"/>
        <end position="205"/>
    </location>
</feature>
<keyword evidence="3" id="KW-1185">Reference proteome</keyword>
<keyword evidence="1" id="KW-1133">Transmembrane helix</keyword>
<dbReference type="EMBL" id="BLAE01000092">
    <property type="protein sequence ID" value="GES16126.1"/>
    <property type="molecule type" value="Genomic_DNA"/>
</dbReference>
<dbReference type="RefSeq" id="WP_155361196.1">
    <property type="nucleotide sequence ID" value="NZ_BAAAHL010000043.1"/>
</dbReference>
<keyword evidence="1" id="KW-0472">Membrane</keyword>
<feature type="transmembrane region" description="Helical" evidence="1">
    <location>
        <begin position="127"/>
        <end position="149"/>
    </location>
</feature>